<feature type="compositionally biased region" description="Polar residues" evidence="1">
    <location>
        <begin position="744"/>
        <end position="754"/>
    </location>
</feature>
<feature type="compositionally biased region" description="Polar residues" evidence="1">
    <location>
        <begin position="606"/>
        <end position="623"/>
    </location>
</feature>
<feature type="region of interest" description="Disordered" evidence="1">
    <location>
        <begin position="476"/>
        <end position="677"/>
    </location>
</feature>
<sequence>MDRKLQNKVGGSRAASLDEVDVIRAINDAEMGRSITPSSDIDFLLTSDLAGSYCSNLDQIHFVLQSKEQDKLMEASVPSREPKDVLLDFVRKDVTGLPLVDALRTATPNDEPVHGHPILPTLFGGRPGTDGSHSRSVRGSVSTNNILEGMESLELPPLYPSSDIAKSGLSSMRASLDTLNHGMHPCPKCGRLPSFPEVTNPVKQAMSSAARLCPEDEKQWCKEDSLLTKLQGARARLAAYSTYDNIFLAVEEMEKEKQFYIAEREFLYKRVLELESKLKSATTRSSNLSTINGKQKLADSLRQFRSASNNKNENANGVSCTTQNSQTGPDLFHAVAQLYDDDKGQPCRLDFIVDSEAGKLSEVGGISEATAKGIIKPQVDTIDNCLQGYKSSFVNIVSQCFKAFLPYDTWKMGTGYAQRQVQNMGKEDEKYLMKVMQASMQAKKEVLEAFKLHSRHSGGTDAYPYFDLDDPSTSRIERSERALSTSHTTTKSYQAPPKDSASSKDSKVPFSPNSATASKDATLPRAVASPKDATLLRDAKPRKSAASIKNAASPKDESSVSAAPTTERPCTPSLPPPPQVATKETQTTMSGPVQKLKPEKKRKSVAVQTEEMNTPTNRSSPSHTEALEDTIKGDADQVTDKPMSWRSESPLQTSREDTPVTKISKGLTGLQPMFGSPEKGELRPMSVQGYCNTEALLAAKLEEGLSYSAALRALELDPVQFAHARRLSRSISSPIHQGPGYGVWNNNNLPSPKSQDGPRPRLGAATQRSRSPSPRAGARLKF</sequence>
<reference evidence="2" key="1">
    <citation type="submission" date="2021-01" db="EMBL/GenBank/DDBJ databases">
        <authorList>
            <person name="Corre E."/>
            <person name="Pelletier E."/>
            <person name="Niang G."/>
            <person name="Scheremetjew M."/>
            <person name="Finn R."/>
            <person name="Kale V."/>
            <person name="Holt S."/>
            <person name="Cochrane G."/>
            <person name="Meng A."/>
            <person name="Brown T."/>
            <person name="Cohen L."/>
        </authorList>
    </citation>
    <scope>NUCLEOTIDE SEQUENCE</scope>
    <source>
        <strain evidence="2">NIES-381</strain>
    </source>
</reference>
<name>A0A7S1ICS6_9EUGL</name>
<proteinExistence type="predicted"/>
<feature type="region of interest" description="Disordered" evidence="1">
    <location>
        <begin position="735"/>
        <end position="782"/>
    </location>
</feature>
<protein>
    <submittedName>
        <fullName evidence="2">Uncharacterized protein</fullName>
    </submittedName>
</protein>
<accession>A0A7S1ICS6</accession>
<dbReference type="EMBL" id="HBGA01053332">
    <property type="protein sequence ID" value="CAD9008515.1"/>
    <property type="molecule type" value="Transcribed_RNA"/>
</dbReference>
<feature type="compositionally biased region" description="Basic and acidic residues" evidence="1">
    <location>
        <begin position="625"/>
        <end position="639"/>
    </location>
</feature>
<feature type="compositionally biased region" description="Polar residues" evidence="1">
    <location>
        <begin position="582"/>
        <end position="591"/>
    </location>
</feature>
<feature type="compositionally biased region" description="Polar residues" evidence="1">
    <location>
        <begin position="482"/>
        <end position="493"/>
    </location>
</feature>
<gene>
    <name evidence="2" type="ORF">EGYM00392_LOCUS19609</name>
</gene>
<evidence type="ECO:0000256" key="1">
    <source>
        <dbReference type="SAM" id="MobiDB-lite"/>
    </source>
</evidence>
<dbReference type="AlphaFoldDB" id="A0A7S1ICS6"/>
<organism evidence="2">
    <name type="scientific">Eutreptiella gymnastica</name>
    <dbReference type="NCBI Taxonomy" id="73025"/>
    <lineage>
        <taxon>Eukaryota</taxon>
        <taxon>Discoba</taxon>
        <taxon>Euglenozoa</taxon>
        <taxon>Euglenida</taxon>
        <taxon>Spirocuta</taxon>
        <taxon>Euglenophyceae</taxon>
        <taxon>Eutreptiales</taxon>
        <taxon>Eutreptiaceae</taxon>
        <taxon>Eutreptiella</taxon>
    </lineage>
</organism>
<evidence type="ECO:0000313" key="2">
    <source>
        <dbReference type="EMBL" id="CAD9008515.1"/>
    </source>
</evidence>